<evidence type="ECO:0000256" key="7">
    <source>
        <dbReference type="HAMAP-Rule" id="MF_01331"/>
    </source>
</evidence>
<accession>A0A1J4RP03</accession>
<dbReference type="GO" id="GO:0019843">
    <property type="term" value="F:rRNA binding"/>
    <property type="evidence" value="ECO:0007669"/>
    <property type="project" value="UniProtKB-UniRule"/>
</dbReference>
<feature type="region of interest" description="Disordered" evidence="11">
    <location>
        <begin position="130"/>
        <end position="197"/>
    </location>
</feature>
<protein>
    <recommendedName>
        <fullName evidence="6 7">Large ribosomal subunit protein uL22</fullName>
    </recommendedName>
</protein>
<dbReference type="AlphaFoldDB" id="A0A1J4RP03"/>
<comment type="caution">
    <text evidence="12">The sequence shown here is derived from an EMBL/GenBank/DDBJ whole genome shotgun (WGS) entry which is preliminary data.</text>
</comment>
<dbReference type="InterPro" id="IPR001063">
    <property type="entry name" value="Ribosomal_uL22"/>
</dbReference>
<evidence type="ECO:0000256" key="2">
    <source>
        <dbReference type="ARBA" id="ARBA00022730"/>
    </source>
</evidence>
<comment type="function">
    <text evidence="7 10">This protein binds specifically to 23S rRNA; its binding is stimulated by other ribosomal proteins, e.g., L4, L17, and L20. It is important during the early stages of 50S assembly. It makes multiple contacts with different domains of the 23S rRNA in the assembled 50S subunit and ribosome.</text>
</comment>
<reference evidence="12 13" key="1">
    <citation type="journal article" date="2016" name="Environ. Microbiol.">
        <title>Genomic resolution of a cold subsurface aquifer community provides metabolic insights for novel microbes adapted to high CO concentrations.</title>
        <authorList>
            <person name="Probst A.J."/>
            <person name="Castelle C.J."/>
            <person name="Singh A."/>
            <person name="Brown C.T."/>
            <person name="Anantharaman K."/>
            <person name="Sharon I."/>
            <person name="Hug L.A."/>
            <person name="Burstein D."/>
            <person name="Emerson J.B."/>
            <person name="Thomas B.C."/>
            <person name="Banfield J.F."/>
        </authorList>
    </citation>
    <scope>NUCLEOTIDE SEQUENCE [LARGE SCALE GENOMIC DNA]</scope>
    <source>
        <strain evidence="12">CG1_02_42_45</strain>
    </source>
</reference>
<evidence type="ECO:0000313" key="13">
    <source>
        <dbReference type="Proteomes" id="UP000182753"/>
    </source>
</evidence>
<evidence type="ECO:0000256" key="5">
    <source>
        <dbReference type="ARBA" id="ARBA00023274"/>
    </source>
</evidence>
<gene>
    <name evidence="7" type="primary">rplV</name>
    <name evidence="12" type="ORF">AUJ40_03135</name>
</gene>
<evidence type="ECO:0000256" key="10">
    <source>
        <dbReference type="RuleBase" id="RU004008"/>
    </source>
</evidence>
<dbReference type="NCBIfam" id="TIGR01044">
    <property type="entry name" value="rplV_bact"/>
    <property type="match status" value="1"/>
</dbReference>
<dbReference type="Proteomes" id="UP000182753">
    <property type="component" value="Unassembled WGS sequence"/>
</dbReference>
<comment type="similarity">
    <text evidence="1 7 8">Belongs to the universal ribosomal protein uL22 family.</text>
</comment>
<proteinExistence type="inferred from homology"/>
<dbReference type="HAMAP" id="MF_01331_B">
    <property type="entry name" value="Ribosomal_uL22_B"/>
    <property type="match status" value="1"/>
</dbReference>
<evidence type="ECO:0000256" key="6">
    <source>
        <dbReference type="ARBA" id="ARBA00035207"/>
    </source>
</evidence>
<dbReference type="GO" id="GO:0006412">
    <property type="term" value="P:translation"/>
    <property type="evidence" value="ECO:0007669"/>
    <property type="project" value="UniProtKB-UniRule"/>
</dbReference>
<dbReference type="InterPro" id="IPR005727">
    <property type="entry name" value="Ribosomal_uL22_bac/chlpt-type"/>
</dbReference>
<organism evidence="12 13">
    <name type="scientific">Candidatus Berkelbacteria bacterium CG1_02_42_45</name>
    <dbReference type="NCBI Taxonomy" id="1805036"/>
    <lineage>
        <taxon>Bacteria</taxon>
        <taxon>Candidatus Berkelbacteria</taxon>
    </lineage>
</organism>
<dbReference type="InterPro" id="IPR036394">
    <property type="entry name" value="Ribosomal_uL22_sf"/>
</dbReference>
<name>A0A1J4RP03_9BACT</name>
<sequence length="197" mass="22004">MPTLPTGQAGGRQAKIKMIVSTPCSVYQIVEPRSGYQNFALCILHFKFFIMEIKVRSKYLRISPRKLRMLLPLVRGKNALEAKRILQFQPGKGASIVENLLGSALAVAKSSEVNPELFMIKKIVCDEGPRLKRGKPASRGRVMPITKRQSHLALTLADTNQPPRKPQEEKDKTKEPAGKAEVKEVKKEDKENNGTKS</sequence>
<dbReference type="Pfam" id="PF00237">
    <property type="entry name" value="Ribosomal_L22"/>
    <property type="match status" value="1"/>
</dbReference>
<dbReference type="EMBL" id="MNUJ01000061">
    <property type="protein sequence ID" value="OIN88784.1"/>
    <property type="molecule type" value="Genomic_DNA"/>
</dbReference>
<dbReference type="SUPFAM" id="SSF54843">
    <property type="entry name" value="Ribosomal protein L22"/>
    <property type="match status" value="1"/>
</dbReference>
<feature type="compositionally biased region" description="Basic and acidic residues" evidence="11">
    <location>
        <begin position="165"/>
        <end position="197"/>
    </location>
</feature>
<evidence type="ECO:0000313" key="12">
    <source>
        <dbReference type="EMBL" id="OIN88784.1"/>
    </source>
</evidence>
<evidence type="ECO:0000256" key="3">
    <source>
        <dbReference type="ARBA" id="ARBA00022884"/>
    </source>
</evidence>
<evidence type="ECO:0000256" key="11">
    <source>
        <dbReference type="SAM" id="MobiDB-lite"/>
    </source>
</evidence>
<keyword evidence="4 7" id="KW-0689">Ribosomal protein</keyword>
<evidence type="ECO:0000256" key="1">
    <source>
        <dbReference type="ARBA" id="ARBA00009451"/>
    </source>
</evidence>
<keyword evidence="2 7" id="KW-0699">rRNA-binding</keyword>
<dbReference type="Gene3D" id="3.90.470.10">
    <property type="entry name" value="Ribosomal protein L22/L17"/>
    <property type="match status" value="1"/>
</dbReference>
<evidence type="ECO:0000256" key="4">
    <source>
        <dbReference type="ARBA" id="ARBA00022980"/>
    </source>
</evidence>
<dbReference type="PANTHER" id="PTHR13501">
    <property type="entry name" value="CHLOROPLAST 50S RIBOSOMAL PROTEIN L22-RELATED"/>
    <property type="match status" value="1"/>
</dbReference>
<evidence type="ECO:0000256" key="8">
    <source>
        <dbReference type="RuleBase" id="RU004005"/>
    </source>
</evidence>
<evidence type="ECO:0000256" key="9">
    <source>
        <dbReference type="RuleBase" id="RU004006"/>
    </source>
</evidence>
<keyword evidence="5 7" id="KW-0687">Ribonucleoprotein</keyword>
<comment type="function">
    <text evidence="7">The globular domain of the protein is located near the polypeptide exit tunnel on the outside of the subunit, while an extended beta-hairpin is found that lines the wall of the exit tunnel in the center of the 70S ribosome.</text>
</comment>
<dbReference type="GO" id="GO:0022625">
    <property type="term" value="C:cytosolic large ribosomal subunit"/>
    <property type="evidence" value="ECO:0007669"/>
    <property type="project" value="TreeGrafter"/>
</dbReference>
<dbReference type="InterPro" id="IPR047867">
    <property type="entry name" value="Ribosomal_uL22_bac/org-type"/>
</dbReference>
<keyword evidence="3 7" id="KW-0694">RNA-binding</keyword>
<dbReference type="PANTHER" id="PTHR13501:SF8">
    <property type="entry name" value="LARGE RIBOSOMAL SUBUNIT PROTEIN UL22M"/>
    <property type="match status" value="1"/>
</dbReference>
<comment type="subunit">
    <text evidence="7 9">Part of the 50S ribosomal subunit.</text>
</comment>
<dbReference type="GO" id="GO:0003735">
    <property type="term" value="F:structural constituent of ribosome"/>
    <property type="evidence" value="ECO:0007669"/>
    <property type="project" value="InterPro"/>
</dbReference>